<comment type="subcellular location">
    <subcellularLocation>
        <location evidence="1 9">Cell inner membrane</location>
        <topology evidence="1 9">Single-pass membrane protein</topology>
    </subcellularLocation>
</comment>
<dbReference type="InterPro" id="IPR058781">
    <property type="entry name" value="HH_AprE-like"/>
</dbReference>
<dbReference type="NCBIfam" id="TIGR01843">
    <property type="entry name" value="type_I_hlyD"/>
    <property type="match status" value="1"/>
</dbReference>
<dbReference type="GO" id="GO:0005886">
    <property type="term" value="C:plasma membrane"/>
    <property type="evidence" value="ECO:0007669"/>
    <property type="project" value="UniProtKB-SubCell"/>
</dbReference>
<gene>
    <name evidence="12" type="ORF">EJ913_28535</name>
</gene>
<evidence type="ECO:0000256" key="5">
    <source>
        <dbReference type="ARBA" id="ARBA00022519"/>
    </source>
</evidence>
<dbReference type="AlphaFoldDB" id="A0A3S0VE91"/>
<evidence type="ECO:0000259" key="11">
    <source>
        <dbReference type="Pfam" id="PF26002"/>
    </source>
</evidence>
<dbReference type="Proteomes" id="UP000280346">
    <property type="component" value="Unassembled WGS sequence"/>
</dbReference>
<comment type="caution">
    <text evidence="12">The sequence shown here is derived from an EMBL/GenBank/DDBJ whole genome shotgun (WGS) entry which is preliminary data.</text>
</comment>
<dbReference type="Gene3D" id="2.40.30.170">
    <property type="match status" value="1"/>
</dbReference>
<name>A0A3S0VE91_9PROT</name>
<evidence type="ECO:0000256" key="7">
    <source>
        <dbReference type="ARBA" id="ARBA00022989"/>
    </source>
</evidence>
<dbReference type="OrthoDB" id="9810980at2"/>
<evidence type="ECO:0000256" key="2">
    <source>
        <dbReference type="ARBA" id="ARBA00009477"/>
    </source>
</evidence>
<keyword evidence="5 9" id="KW-0997">Cell inner membrane</keyword>
<evidence type="ECO:0000256" key="4">
    <source>
        <dbReference type="ARBA" id="ARBA00022475"/>
    </source>
</evidence>
<organism evidence="12 13">
    <name type="scientific">Azospirillum doebereinerae</name>
    <dbReference type="NCBI Taxonomy" id="92933"/>
    <lineage>
        <taxon>Bacteria</taxon>
        <taxon>Pseudomonadati</taxon>
        <taxon>Pseudomonadota</taxon>
        <taxon>Alphaproteobacteria</taxon>
        <taxon>Rhodospirillales</taxon>
        <taxon>Azospirillaceae</taxon>
        <taxon>Azospirillum</taxon>
    </lineage>
</organism>
<feature type="domain" description="AprE-like beta-barrel" evidence="11">
    <location>
        <begin position="339"/>
        <end position="428"/>
    </location>
</feature>
<keyword evidence="13" id="KW-1185">Reference proteome</keyword>
<evidence type="ECO:0000256" key="9">
    <source>
        <dbReference type="RuleBase" id="RU365093"/>
    </source>
</evidence>
<dbReference type="InterPro" id="IPR050739">
    <property type="entry name" value="MFP"/>
</dbReference>
<dbReference type="PRINTS" id="PR01490">
    <property type="entry name" value="RTXTOXIND"/>
</dbReference>
<sequence length="451" mass="48837">MAHIAAPTRRRLASIPGFGFATADFATEELAEDPGVRPLVQITALIIGALVVGAVTWTAVTPVQEVAVAFGEIVPAGAVQAIQHLEGGIVKELLVREGQMVEAGQPMVRFNSVTTQSGHDQLLARRAALSIQAERLSAFAGERIADFSEFAGFASLVEDQSRVLASQIDARENQRRVLGNQIAEQRSQLASVKRQRGQMAGSLPLLEWKVNMRNDLTSKGYNSKLMVIEAQRELAAAQGELHRLDGVIATTTDTITETESRVRELDGRLRQEALDKMGTVTAELAELDKQIAAQGDRVDRLVTSAPVRGIVQELPVKTAGGVIVPGGLVAKVVPLDEELVADIRISTRDIGFVTLGQPVQVKVAAFDYARYGRIEGILKSVSPTTFFDQDKSPYYQGRVTLAANHVGDAHRQHLILPGMTVEANIATGEKTVLQYLLKPIYTTLDGALRER</sequence>
<keyword evidence="8" id="KW-0472">Membrane</keyword>
<evidence type="ECO:0000313" key="12">
    <source>
        <dbReference type="EMBL" id="RUQ62569.1"/>
    </source>
</evidence>
<keyword evidence="3 9" id="KW-0813">Transport</keyword>
<dbReference type="Pfam" id="PF25994">
    <property type="entry name" value="HH_AprE"/>
    <property type="match status" value="1"/>
</dbReference>
<dbReference type="InterPro" id="IPR058982">
    <property type="entry name" value="Beta-barrel_AprE"/>
</dbReference>
<dbReference type="GO" id="GO:0015031">
    <property type="term" value="P:protein transport"/>
    <property type="evidence" value="ECO:0007669"/>
    <property type="project" value="InterPro"/>
</dbReference>
<keyword evidence="6" id="KW-0812">Transmembrane</keyword>
<evidence type="ECO:0000256" key="8">
    <source>
        <dbReference type="ARBA" id="ARBA00023136"/>
    </source>
</evidence>
<protein>
    <recommendedName>
        <fullName evidence="9">Membrane fusion protein (MFP) family protein</fullName>
    </recommendedName>
</protein>
<reference evidence="12 13" key="1">
    <citation type="submission" date="2018-12" db="EMBL/GenBank/DDBJ databases">
        <authorList>
            <person name="Yang Y."/>
        </authorList>
    </citation>
    <scope>NUCLEOTIDE SEQUENCE [LARGE SCALE GENOMIC DNA]</scope>
    <source>
        <strain evidence="12 13">GSF71</strain>
    </source>
</reference>
<accession>A0A3S0VE91</accession>
<comment type="similarity">
    <text evidence="2 9">Belongs to the membrane fusion protein (MFP) (TC 8.A.1) family.</text>
</comment>
<keyword evidence="7" id="KW-1133">Transmembrane helix</keyword>
<feature type="domain" description="AprE-like long alpha-helical hairpin" evidence="10">
    <location>
        <begin position="116"/>
        <end position="297"/>
    </location>
</feature>
<dbReference type="Pfam" id="PF26002">
    <property type="entry name" value="Beta-barrel_AprE"/>
    <property type="match status" value="1"/>
</dbReference>
<dbReference type="PANTHER" id="PTHR30386:SF26">
    <property type="entry name" value="TRANSPORT PROTEIN COMB"/>
    <property type="match status" value="1"/>
</dbReference>
<dbReference type="EMBL" id="RZIJ01000037">
    <property type="protein sequence ID" value="RUQ62569.1"/>
    <property type="molecule type" value="Genomic_DNA"/>
</dbReference>
<dbReference type="PANTHER" id="PTHR30386">
    <property type="entry name" value="MEMBRANE FUSION SUBUNIT OF EMRAB-TOLC MULTIDRUG EFFLUX PUMP"/>
    <property type="match status" value="1"/>
</dbReference>
<dbReference type="RefSeq" id="WP_127004365.1">
    <property type="nucleotide sequence ID" value="NZ_CP173193.1"/>
</dbReference>
<evidence type="ECO:0000256" key="6">
    <source>
        <dbReference type="ARBA" id="ARBA00022692"/>
    </source>
</evidence>
<proteinExistence type="inferred from homology"/>
<evidence type="ECO:0000256" key="3">
    <source>
        <dbReference type="ARBA" id="ARBA00022448"/>
    </source>
</evidence>
<dbReference type="SUPFAM" id="SSF111369">
    <property type="entry name" value="HlyD-like secretion proteins"/>
    <property type="match status" value="1"/>
</dbReference>
<keyword evidence="4 9" id="KW-1003">Cell membrane</keyword>
<evidence type="ECO:0000256" key="1">
    <source>
        <dbReference type="ARBA" id="ARBA00004377"/>
    </source>
</evidence>
<evidence type="ECO:0000259" key="10">
    <source>
        <dbReference type="Pfam" id="PF25994"/>
    </source>
</evidence>
<dbReference type="InterPro" id="IPR010129">
    <property type="entry name" value="T1SS_HlyD"/>
</dbReference>
<dbReference type="Gene3D" id="1.10.287.1490">
    <property type="match status" value="1"/>
</dbReference>
<evidence type="ECO:0000313" key="13">
    <source>
        <dbReference type="Proteomes" id="UP000280346"/>
    </source>
</evidence>